<feature type="domain" description="Glycosyltransferase subfamily 4-like N-terminal" evidence="3">
    <location>
        <begin position="60"/>
        <end position="167"/>
    </location>
</feature>
<sequence length="366" mass="41662">MKVGIDARAILGKRAGIGEYVSQLINHLSKIDRTNIYWLYTNEPLDLVLPNNFIERKIEAPRYLWHLKTALDIKTNNLDVYHSTHSLIIPSILGKKTVLTIHDATSLILPETHLGRSEEMISRFLFKLAIRKAKKIIVPSNSTKIDVLRLTKVKEDKVSVINLGIEHTFNRATKKELALVKKKYNLPKDYILFNATLEPRKNLNGLLRAFDLLISKYKMKIPLVVAGKKGWGYKEFFDLSKELKLDQYIFYLDWVDNCDMTTIYSGAKLFVYPSLYEGFGLPLLSAMKIGIPIVTSRVSSIPEVVGEAAILVDPHNINELASSMIGVVRDEKLAKSLVKKGFAQVRKFSWERTAEQTLKIYKEVNG</sequence>
<dbReference type="EMBL" id="MHCR01000014">
    <property type="protein sequence ID" value="OGY25590.1"/>
    <property type="molecule type" value="Genomic_DNA"/>
</dbReference>
<dbReference type="SUPFAM" id="SSF53756">
    <property type="entry name" value="UDP-Glycosyltransferase/glycogen phosphorylase"/>
    <property type="match status" value="1"/>
</dbReference>
<dbReference type="GO" id="GO:0016757">
    <property type="term" value="F:glycosyltransferase activity"/>
    <property type="evidence" value="ECO:0007669"/>
    <property type="project" value="InterPro"/>
</dbReference>
<feature type="domain" description="Glycosyl transferase family 1" evidence="2">
    <location>
        <begin position="184"/>
        <end position="341"/>
    </location>
</feature>
<name>A0A1G1WDN8_9BACT</name>
<dbReference type="FunFam" id="3.40.50.2000:FF:000119">
    <property type="entry name" value="Glycosyl transferase group 1"/>
    <property type="match status" value="1"/>
</dbReference>
<dbReference type="Pfam" id="PF13439">
    <property type="entry name" value="Glyco_transf_4"/>
    <property type="match status" value="1"/>
</dbReference>
<evidence type="ECO:0000313" key="4">
    <source>
        <dbReference type="EMBL" id="OGY25590.1"/>
    </source>
</evidence>
<protein>
    <recommendedName>
        <fullName evidence="6">Glycosyl transferase family 1 domain-containing protein</fullName>
    </recommendedName>
</protein>
<dbReference type="Gene3D" id="3.40.50.2000">
    <property type="entry name" value="Glycogen Phosphorylase B"/>
    <property type="match status" value="2"/>
</dbReference>
<dbReference type="Proteomes" id="UP000178162">
    <property type="component" value="Unassembled WGS sequence"/>
</dbReference>
<dbReference type="PANTHER" id="PTHR46401">
    <property type="entry name" value="GLYCOSYLTRANSFERASE WBBK-RELATED"/>
    <property type="match status" value="1"/>
</dbReference>
<comment type="caution">
    <text evidence="4">The sequence shown here is derived from an EMBL/GenBank/DDBJ whole genome shotgun (WGS) entry which is preliminary data.</text>
</comment>
<proteinExistence type="predicted"/>
<dbReference type="InterPro" id="IPR028098">
    <property type="entry name" value="Glyco_trans_4-like_N"/>
</dbReference>
<reference evidence="4 5" key="1">
    <citation type="journal article" date="2016" name="Nat. Commun.">
        <title>Thousands of microbial genomes shed light on interconnected biogeochemical processes in an aquifer system.</title>
        <authorList>
            <person name="Anantharaman K."/>
            <person name="Brown C.T."/>
            <person name="Hug L.A."/>
            <person name="Sharon I."/>
            <person name="Castelle C.J."/>
            <person name="Probst A.J."/>
            <person name="Thomas B.C."/>
            <person name="Singh A."/>
            <person name="Wilkins M.J."/>
            <person name="Karaoz U."/>
            <person name="Brodie E.L."/>
            <person name="Williams K.H."/>
            <person name="Hubbard S.S."/>
            <person name="Banfield J.F."/>
        </authorList>
    </citation>
    <scope>NUCLEOTIDE SEQUENCE [LARGE SCALE GENOMIC DNA]</scope>
</reference>
<evidence type="ECO:0000256" key="1">
    <source>
        <dbReference type="ARBA" id="ARBA00022679"/>
    </source>
</evidence>
<organism evidence="4 5">
    <name type="scientific">Candidatus Woykebacteria bacterium RBG_16_39_9b</name>
    <dbReference type="NCBI Taxonomy" id="1802595"/>
    <lineage>
        <taxon>Bacteria</taxon>
        <taxon>Candidatus Woykeibacteriota</taxon>
    </lineage>
</organism>
<evidence type="ECO:0000313" key="5">
    <source>
        <dbReference type="Proteomes" id="UP000178162"/>
    </source>
</evidence>
<dbReference type="PANTHER" id="PTHR46401:SF2">
    <property type="entry name" value="GLYCOSYLTRANSFERASE WBBK-RELATED"/>
    <property type="match status" value="1"/>
</dbReference>
<evidence type="ECO:0000259" key="2">
    <source>
        <dbReference type="Pfam" id="PF00534"/>
    </source>
</evidence>
<dbReference type="GO" id="GO:0009103">
    <property type="term" value="P:lipopolysaccharide biosynthetic process"/>
    <property type="evidence" value="ECO:0007669"/>
    <property type="project" value="TreeGrafter"/>
</dbReference>
<evidence type="ECO:0008006" key="6">
    <source>
        <dbReference type="Google" id="ProtNLM"/>
    </source>
</evidence>
<keyword evidence="1" id="KW-0808">Transferase</keyword>
<accession>A0A1G1WDN8</accession>
<dbReference type="Pfam" id="PF00534">
    <property type="entry name" value="Glycos_transf_1"/>
    <property type="match status" value="1"/>
</dbReference>
<dbReference type="CDD" id="cd03809">
    <property type="entry name" value="GT4_MtfB-like"/>
    <property type="match status" value="1"/>
</dbReference>
<gene>
    <name evidence="4" type="ORF">A2134_03430</name>
</gene>
<evidence type="ECO:0000259" key="3">
    <source>
        <dbReference type="Pfam" id="PF13439"/>
    </source>
</evidence>
<dbReference type="AlphaFoldDB" id="A0A1G1WDN8"/>
<dbReference type="InterPro" id="IPR001296">
    <property type="entry name" value="Glyco_trans_1"/>
</dbReference>
<dbReference type="STRING" id="1802595.A2134_03430"/>